<sequence>MKNKLIIFAVLILSLFMIPGNLVKADDKLFDVAITGITSRKVIGSASNREDPSFTDDTATFKTNLTLPGDSMTYEITVRNRGSIEAILNKISSTETENPAIIFSYSGISEGDTLSPGAETKFEVTVTYNSETTTQPANLVSDLTMILNYEQNGEAPIVTPPGGMVDLGGDVKVPATSAYASITVILLGLLCIIVSIIVTKRMTESKEEN</sequence>
<dbReference type="EMBL" id="DVFV01000013">
    <property type="protein sequence ID" value="HIQ90100.1"/>
    <property type="molecule type" value="Genomic_DNA"/>
</dbReference>
<protein>
    <submittedName>
        <fullName evidence="2">Uncharacterized protein</fullName>
    </submittedName>
</protein>
<keyword evidence="1" id="KW-1133">Transmembrane helix</keyword>
<reference evidence="2" key="2">
    <citation type="journal article" date="2021" name="PeerJ">
        <title>Extensive microbial diversity within the chicken gut microbiome revealed by metagenomics and culture.</title>
        <authorList>
            <person name="Gilroy R."/>
            <person name="Ravi A."/>
            <person name="Getino M."/>
            <person name="Pursley I."/>
            <person name="Horton D.L."/>
            <person name="Alikhan N.F."/>
            <person name="Baker D."/>
            <person name="Gharbi K."/>
            <person name="Hall N."/>
            <person name="Watson M."/>
            <person name="Adriaenssens E.M."/>
            <person name="Foster-Nyarko E."/>
            <person name="Jarju S."/>
            <person name="Secka A."/>
            <person name="Antonio M."/>
            <person name="Oren A."/>
            <person name="Chaudhuri R.R."/>
            <person name="La Ragione R."/>
            <person name="Hildebrand F."/>
            <person name="Pallen M.J."/>
        </authorList>
    </citation>
    <scope>NUCLEOTIDE SEQUENCE</scope>
    <source>
        <strain evidence="2">CHK147-3167</strain>
    </source>
</reference>
<dbReference type="Gene3D" id="2.60.40.10">
    <property type="entry name" value="Immunoglobulins"/>
    <property type="match status" value="1"/>
</dbReference>
<evidence type="ECO:0000313" key="2">
    <source>
        <dbReference type="EMBL" id="HIQ90100.1"/>
    </source>
</evidence>
<feature type="transmembrane region" description="Helical" evidence="1">
    <location>
        <begin position="178"/>
        <end position="198"/>
    </location>
</feature>
<keyword evidence="1" id="KW-0472">Membrane</keyword>
<gene>
    <name evidence="2" type="ORF">IAB27_00510</name>
</gene>
<dbReference type="AlphaFoldDB" id="A0A9D0ZRQ3"/>
<name>A0A9D0ZRQ3_9FIRM</name>
<dbReference type="InterPro" id="IPR013783">
    <property type="entry name" value="Ig-like_fold"/>
</dbReference>
<evidence type="ECO:0000256" key="1">
    <source>
        <dbReference type="SAM" id="Phobius"/>
    </source>
</evidence>
<evidence type="ECO:0000313" key="3">
    <source>
        <dbReference type="Proteomes" id="UP000886786"/>
    </source>
</evidence>
<organism evidence="2 3">
    <name type="scientific">Candidatus Coprosoma intestinipullorum</name>
    <dbReference type="NCBI Taxonomy" id="2840752"/>
    <lineage>
        <taxon>Bacteria</taxon>
        <taxon>Bacillati</taxon>
        <taxon>Bacillota</taxon>
        <taxon>Bacillota incertae sedis</taxon>
        <taxon>Candidatus Coprosoma</taxon>
    </lineage>
</organism>
<proteinExistence type="predicted"/>
<reference evidence="2" key="1">
    <citation type="submission" date="2020-10" db="EMBL/GenBank/DDBJ databases">
        <authorList>
            <person name="Gilroy R."/>
        </authorList>
    </citation>
    <scope>NUCLEOTIDE SEQUENCE</scope>
    <source>
        <strain evidence="2">CHK147-3167</strain>
    </source>
</reference>
<dbReference type="Proteomes" id="UP000886786">
    <property type="component" value="Unassembled WGS sequence"/>
</dbReference>
<accession>A0A9D0ZRQ3</accession>
<comment type="caution">
    <text evidence="2">The sequence shown here is derived from an EMBL/GenBank/DDBJ whole genome shotgun (WGS) entry which is preliminary data.</text>
</comment>
<keyword evidence="1" id="KW-0812">Transmembrane</keyword>